<dbReference type="FunCoup" id="A0A151ZA75">
    <property type="interactions" value="425"/>
</dbReference>
<accession>A0A151ZA75</accession>
<reference evidence="1 2" key="1">
    <citation type="submission" date="2015-12" db="EMBL/GenBank/DDBJ databases">
        <title>Dictyostelia acquired genes for synthesis and detection of signals that induce cell-type specialization by lateral gene transfer from prokaryotes.</title>
        <authorList>
            <person name="Gloeckner G."/>
            <person name="Schaap P."/>
        </authorList>
    </citation>
    <scope>NUCLEOTIDE SEQUENCE [LARGE SCALE GENOMIC DNA]</scope>
    <source>
        <strain evidence="1 2">TK</strain>
    </source>
</reference>
<sequence>MGDNNDPNKYLPQPVIPVTISFMQNKIVAVPVDDTKLQTGVVLTEDLPENPSGEPRSTTHEIKTISLIAYISGVQLKIPQNQDNTTDDADLHTLDIRVRDGTGEIHLSLTKTKKPADYFHSNQYYSFLLRPFGYFTKDTGTKRVSYSVIGYHKVSNMNELQYHVLAAANTCLKFLNSDAIKAVVDTVRFIKYSRGKIPTNPEEPSVGVITQDYIRVILPSVRENLLQLGLLEESKDGIGYSVDKLSYAHLKEKNLLNLYEEISSKFNI</sequence>
<protein>
    <submittedName>
        <fullName evidence="1">Uncharacterized protein</fullName>
    </submittedName>
</protein>
<dbReference type="InParanoid" id="A0A151ZA75"/>
<dbReference type="EMBL" id="LODT01000035">
    <property type="protein sequence ID" value="KYQ90851.1"/>
    <property type="molecule type" value="Genomic_DNA"/>
</dbReference>
<dbReference type="Proteomes" id="UP000076078">
    <property type="component" value="Unassembled WGS sequence"/>
</dbReference>
<organism evidence="1 2">
    <name type="scientific">Tieghemostelium lacteum</name>
    <name type="common">Slime mold</name>
    <name type="synonym">Dictyostelium lacteum</name>
    <dbReference type="NCBI Taxonomy" id="361077"/>
    <lineage>
        <taxon>Eukaryota</taxon>
        <taxon>Amoebozoa</taxon>
        <taxon>Evosea</taxon>
        <taxon>Eumycetozoa</taxon>
        <taxon>Dictyostelia</taxon>
        <taxon>Dictyosteliales</taxon>
        <taxon>Raperosteliaceae</taxon>
        <taxon>Tieghemostelium</taxon>
    </lineage>
</organism>
<proteinExistence type="predicted"/>
<dbReference type="AlphaFoldDB" id="A0A151ZA75"/>
<keyword evidence="2" id="KW-1185">Reference proteome</keyword>
<gene>
    <name evidence="1" type="ORF">DLAC_07722</name>
</gene>
<evidence type="ECO:0000313" key="2">
    <source>
        <dbReference type="Proteomes" id="UP000076078"/>
    </source>
</evidence>
<evidence type="ECO:0000313" key="1">
    <source>
        <dbReference type="EMBL" id="KYQ90851.1"/>
    </source>
</evidence>
<name>A0A151ZA75_TIELA</name>
<comment type="caution">
    <text evidence="1">The sequence shown here is derived from an EMBL/GenBank/DDBJ whole genome shotgun (WGS) entry which is preliminary data.</text>
</comment>